<dbReference type="InterPro" id="IPR010474">
    <property type="entry name" value="AP3D_dom_metazoa"/>
</dbReference>
<dbReference type="Pfam" id="PF06375">
    <property type="entry name" value="AP3D1"/>
    <property type="match status" value="1"/>
</dbReference>
<feature type="compositionally biased region" description="Basic and acidic residues" evidence="7">
    <location>
        <begin position="710"/>
        <end position="723"/>
    </location>
</feature>
<evidence type="ECO:0000256" key="6">
    <source>
        <dbReference type="ARBA" id="ARBA00023136"/>
    </source>
</evidence>
<dbReference type="GO" id="GO:0048490">
    <property type="term" value="P:anterograde synaptic vesicle transport"/>
    <property type="evidence" value="ECO:0007669"/>
    <property type="project" value="TreeGrafter"/>
</dbReference>
<accession>A0A914ZL92</accession>
<keyword evidence="5" id="KW-0653">Protein transport</keyword>
<feature type="region of interest" description="Disordered" evidence="7">
    <location>
        <begin position="398"/>
        <end position="449"/>
    </location>
</feature>
<dbReference type="Proteomes" id="UP000887569">
    <property type="component" value="Unplaced"/>
</dbReference>
<dbReference type="SUPFAM" id="SSF48371">
    <property type="entry name" value="ARM repeat"/>
    <property type="match status" value="1"/>
</dbReference>
<feature type="domain" description="AP-3 complex subunit delta" evidence="9">
    <location>
        <begin position="415"/>
        <end position="567"/>
    </location>
</feature>
<protein>
    <submittedName>
        <fullName evidence="11 12">AP-3 complex subunit delta domain-containing protein</fullName>
    </submittedName>
</protein>
<dbReference type="AlphaFoldDB" id="A0A914ZL92"/>
<dbReference type="GO" id="GO:0016182">
    <property type="term" value="P:synaptic vesicle budding from endosome"/>
    <property type="evidence" value="ECO:0007669"/>
    <property type="project" value="TreeGrafter"/>
</dbReference>
<evidence type="ECO:0000256" key="8">
    <source>
        <dbReference type="SAM" id="SignalP"/>
    </source>
</evidence>
<feature type="region of interest" description="Disordered" evidence="7">
    <location>
        <begin position="490"/>
        <end position="517"/>
    </location>
</feature>
<dbReference type="GO" id="GO:1904115">
    <property type="term" value="C:axon cytoplasm"/>
    <property type="evidence" value="ECO:0007669"/>
    <property type="project" value="GOC"/>
</dbReference>
<dbReference type="InterPro" id="IPR002553">
    <property type="entry name" value="Clathrin/coatomer_adapt-like_N"/>
</dbReference>
<dbReference type="GO" id="GO:0098943">
    <property type="term" value="P:neurotransmitter receptor transport, postsynaptic endosome to lysosome"/>
    <property type="evidence" value="ECO:0007669"/>
    <property type="project" value="TreeGrafter"/>
</dbReference>
<dbReference type="PANTHER" id="PTHR22781">
    <property type="entry name" value="DELTA ADAPTIN-RELATED"/>
    <property type="match status" value="1"/>
</dbReference>
<dbReference type="GO" id="GO:0006896">
    <property type="term" value="P:Golgi to vacuole transport"/>
    <property type="evidence" value="ECO:0007669"/>
    <property type="project" value="TreeGrafter"/>
</dbReference>
<evidence type="ECO:0000313" key="12">
    <source>
        <dbReference type="WBParaSite" id="PgB06_g042_t02"/>
    </source>
</evidence>
<feature type="compositionally biased region" description="Polar residues" evidence="7">
    <location>
        <begin position="728"/>
        <end position="747"/>
    </location>
</feature>
<dbReference type="InterPro" id="IPR011989">
    <property type="entry name" value="ARM-like"/>
</dbReference>
<evidence type="ECO:0000313" key="11">
    <source>
        <dbReference type="WBParaSite" id="PgB06_g042_t01"/>
    </source>
</evidence>
<dbReference type="GO" id="GO:0043195">
    <property type="term" value="C:terminal bouton"/>
    <property type="evidence" value="ECO:0007669"/>
    <property type="project" value="TreeGrafter"/>
</dbReference>
<keyword evidence="4" id="KW-0677">Repeat</keyword>
<evidence type="ECO:0000256" key="5">
    <source>
        <dbReference type="ARBA" id="ARBA00022927"/>
    </source>
</evidence>
<evidence type="ECO:0000259" key="9">
    <source>
        <dbReference type="SMART" id="SM01354"/>
    </source>
</evidence>
<dbReference type="InterPro" id="IPR058898">
    <property type="entry name" value="Mu_AP3"/>
</dbReference>
<feature type="compositionally biased region" description="Basic residues" evidence="7">
    <location>
        <begin position="693"/>
        <end position="709"/>
    </location>
</feature>
<dbReference type="Pfam" id="PF26171">
    <property type="entry name" value="Mu_AP3"/>
    <property type="match status" value="1"/>
</dbReference>
<organism evidence="10 12">
    <name type="scientific">Parascaris univalens</name>
    <name type="common">Nematode worm</name>
    <dbReference type="NCBI Taxonomy" id="6257"/>
    <lineage>
        <taxon>Eukaryota</taxon>
        <taxon>Metazoa</taxon>
        <taxon>Ecdysozoa</taxon>
        <taxon>Nematoda</taxon>
        <taxon>Chromadorea</taxon>
        <taxon>Rhabditida</taxon>
        <taxon>Spirurina</taxon>
        <taxon>Ascaridomorpha</taxon>
        <taxon>Ascaridoidea</taxon>
        <taxon>Ascarididae</taxon>
        <taxon>Parascaris</taxon>
    </lineage>
</organism>
<dbReference type="Pfam" id="PF01602">
    <property type="entry name" value="Adaptin_N"/>
    <property type="match status" value="1"/>
</dbReference>
<dbReference type="InterPro" id="IPR016024">
    <property type="entry name" value="ARM-type_fold"/>
</dbReference>
<evidence type="ECO:0000313" key="10">
    <source>
        <dbReference type="Proteomes" id="UP000887569"/>
    </source>
</evidence>
<comment type="similarity">
    <text evidence="2">Belongs to the adaptor complexes large subunit family.</text>
</comment>
<evidence type="ECO:0000256" key="2">
    <source>
        <dbReference type="ARBA" id="ARBA00006613"/>
    </source>
</evidence>
<feature type="compositionally biased region" description="Basic and acidic residues" evidence="7">
    <location>
        <begin position="633"/>
        <end position="644"/>
    </location>
</feature>
<feature type="region of interest" description="Disordered" evidence="7">
    <location>
        <begin position="613"/>
        <end position="661"/>
    </location>
</feature>
<feature type="region of interest" description="Disordered" evidence="7">
    <location>
        <begin position="687"/>
        <end position="763"/>
    </location>
</feature>
<evidence type="ECO:0000256" key="3">
    <source>
        <dbReference type="ARBA" id="ARBA00022448"/>
    </source>
</evidence>
<dbReference type="GO" id="GO:0006623">
    <property type="term" value="P:protein targeting to vacuole"/>
    <property type="evidence" value="ECO:0007669"/>
    <property type="project" value="TreeGrafter"/>
</dbReference>
<evidence type="ECO:0000256" key="4">
    <source>
        <dbReference type="ARBA" id="ARBA00022737"/>
    </source>
</evidence>
<feature type="chain" id="PRO_5041109677" evidence="8">
    <location>
        <begin position="22"/>
        <end position="1003"/>
    </location>
</feature>
<dbReference type="GO" id="GO:0048499">
    <property type="term" value="P:synaptic vesicle membrane organization"/>
    <property type="evidence" value="ECO:0007669"/>
    <property type="project" value="TreeGrafter"/>
</dbReference>
<keyword evidence="8" id="KW-0732">Signal</keyword>
<sequence>MSLLYECINTVIAVLISVSSGAPGDHTASIQLCVQKLGVLIEDSDQNLKYLGLLAMGRILQTHPKAVQAHKDIVLRCLDDRDESIRLRALDLLYGMVSKRNIMEIVRKLMDHVDAAEGSFYRDELLSRIISICSYNNYQYITNFEWYISVLVELTKVEGTKHGAMIAEQMQDVTVRVQSIRHFSVSQMALLVENANLLLAGSAQHRSNICEVLLAAAWICGEYAEHVCGAQGVLEAMLKTKTAVMPGHILSVYVQNIAKLYALLLQKAEADEDWDTVESLDNLMLSKLPQFELSDHLEAQERACTLVAIVRVVERFHANREKVADDFSKLFDGELNPVAPKAQRKVPVPEGLDLDAWIHEPEPEESGEDVSSEDEGYRFGKKALRSEFATFGGRLRYSSEEETTAKKSNQVSKEPTEEEIRLRRERRQHEIENNPYYMKGDTKSMSAKRPNKFVGRSSMERGEATPVDLQSPLEIPGVVGLDRYMQQQQSTLTWKTAKKDKKKKSKKRRGAKAMISSSEDDDIPIVHQVNRADGEMPENAKSTDEESIPEKTDGMDAVYKALDIDLEEPLRPEELVQAPKPYVLRDVCHSAQQDGLVYNSAAMPLRVYNGLSASATTNGHPMERRNKAKKTKTSKERALKDSEKSRKKRISSKSGASLTKRTEGKLVDGIDEWLHSSEATEVAEKALNEASKTTRKAEKKSKDTKRKSKRSEMIEEPIDKDVYEVTSGVCTPSNPNIRGDSSSNGAVSPQGAVTPDHYSKKDSSRSDIKLSSYAFLGESNDLKLTYETRVSTDDANQVAVGVVFANKGPNTIRQIEMNLVDTLNTRLIRDEGLSSMTAVPMAFQLPPGVSSEHIFRFSVRAINVSQKLRGTVTYFVEGNEGTSQDKVDFRILLPTIAFTVPATIGRDAFEVLLASGDVDFKSSTQFSTSLCWADVLKKITFFGHCSVVERHNCSASLYAHTIKAEPICLLVKQQGERVQIDGRSGDQQLIYAMVDELRDAVLS</sequence>
<feature type="signal peptide" evidence="8">
    <location>
        <begin position="1"/>
        <end position="21"/>
    </location>
</feature>
<dbReference type="WBParaSite" id="PgB06_g042_t02">
    <property type="protein sequence ID" value="PgB06_g042_t02"/>
    <property type="gene ID" value="PgB06_g042"/>
</dbReference>
<dbReference type="PANTHER" id="PTHR22781:SF12">
    <property type="entry name" value="AP-3 COMPLEX SUBUNIT DELTA-1"/>
    <property type="match status" value="1"/>
</dbReference>
<dbReference type="GO" id="GO:0010008">
    <property type="term" value="C:endosome membrane"/>
    <property type="evidence" value="ECO:0007669"/>
    <property type="project" value="TreeGrafter"/>
</dbReference>
<keyword evidence="10" id="KW-1185">Reference proteome</keyword>
<dbReference type="GO" id="GO:0098830">
    <property type="term" value="C:presynaptic endosome"/>
    <property type="evidence" value="ECO:0007669"/>
    <property type="project" value="TreeGrafter"/>
</dbReference>
<evidence type="ECO:0000256" key="1">
    <source>
        <dbReference type="ARBA" id="ARBA00004308"/>
    </source>
</evidence>
<reference evidence="11 12" key="1">
    <citation type="submission" date="2022-11" db="UniProtKB">
        <authorList>
            <consortium name="WormBaseParasite"/>
        </authorList>
    </citation>
    <scope>IDENTIFICATION</scope>
</reference>
<dbReference type="InterPro" id="IPR017105">
    <property type="entry name" value="AP3_complex_dsu"/>
</dbReference>
<feature type="compositionally biased region" description="Basic residues" evidence="7">
    <location>
        <begin position="496"/>
        <end position="511"/>
    </location>
</feature>
<comment type="subcellular location">
    <subcellularLocation>
        <location evidence="1">Endomembrane system</location>
    </subcellularLocation>
</comment>
<dbReference type="SMART" id="SM01354">
    <property type="entry name" value="BLVR"/>
    <property type="match status" value="1"/>
</dbReference>
<feature type="compositionally biased region" description="Basic and acidic residues" evidence="7">
    <location>
        <begin position="414"/>
        <end position="432"/>
    </location>
</feature>
<name>A0A914ZL92_PARUN</name>
<dbReference type="Gene3D" id="1.25.10.10">
    <property type="entry name" value="Leucine-rich Repeat Variant"/>
    <property type="match status" value="1"/>
</dbReference>
<keyword evidence="3" id="KW-0813">Transport</keyword>
<keyword evidence="6" id="KW-0472">Membrane</keyword>
<dbReference type="GO" id="GO:0030123">
    <property type="term" value="C:AP-3 adaptor complex"/>
    <property type="evidence" value="ECO:0007669"/>
    <property type="project" value="InterPro"/>
</dbReference>
<dbReference type="WBParaSite" id="PgB06_g042_t01">
    <property type="protein sequence ID" value="PgB06_g042_t01"/>
    <property type="gene ID" value="PgB06_g042"/>
</dbReference>
<evidence type="ECO:0000256" key="7">
    <source>
        <dbReference type="SAM" id="MobiDB-lite"/>
    </source>
</evidence>
<proteinExistence type="inferred from homology"/>